<dbReference type="GO" id="GO:0005829">
    <property type="term" value="C:cytosol"/>
    <property type="evidence" value="ECO:0007669"/>
    <property type="project" value="GOC"/>
</dbReference>
<dbReference type="GO" id="GO:0005769">
    <property type="term" value="C:early endosome"/>
    <property type="evidence" value="ECO:0007669"/>
    <property type="project" value="TreeGrafter"/>
</dbReference>
<dbReference type="GO" id="GO:0055037">
    <property type="term" value="C:recycling endosome"/>
    <property type="evidence" value="ECO:0007669"/>
    <property type="project" value="TreeGrafter"/>
</dbReference>
<dbReference type="AlphaFoldDB" id="A0A7I8JIA2"/>
<protein>
    <recommendedName>
        <fullName evidence="3">PH domain-containing protein</fullName>
    </recommendedName>
</protein>
<name>A0A7I8JIA2_SPIIN</name>
<feature type="coiled-coil region" evidence="1">
    <location>
        <begin position="283"/>
        <end position="310"/>
    </location>
</feature>
<dbReference type="Proteomes" id="UP001189122">
    <property type="component" value="Unassembled WGS sequence"/>
</dbReference>
<keyword evidence="1" id="KW-0175">Coiled coil</keyword>
<feature type="coiled-coil region" evidence="1">
    <location>
        <begin position="202"/>
        <end position="236"/>
    </location>
</feature>
<dbReference type="PANTHER" id="PTHR22902:SF49">
    <property type="entry name" value="OS03G0666200 PROTEIN"/>
    <property type="match status" value="1"/>
</dbReference>
<dbReference type="EMBL" id="LR743600">
    <property type="protein sequence ID" value="CAA2630641.1"/>
    <property type="molecule type" value="Genomic_DNA"/>
</dbReference>
<accession>A0A7I8JIA2</accession>
<proteinExistence type="predicted"/>
<feature type="domain" description="PH" evidence="3">
    <location>
        <begin position="30"/>
        <end position="134"/>
    </location>
</feature>
<evidence type="ECO:0000313" key="5">
    <source>
        <dbReference type="Proteomes" id="UP001189122"/>
    </source>
</evidence>
<gene>
    <name evidence="4" type="ORF">SI7747_13016287</name>
</gene>
<dbReference type="EMBL" id="CACRZD030000013">
    <property type="protein sequence ID" value="CAA6669884.1"/>
    <property type="molecule type" value="Genomic_DNA"/>
</dbReference>
<dbReference type="GO" id="GO:0001881">
    <property type="term" value="P:receptor recycling"/>
    <property type="evidence" value="ECO:0007669"/>
    <property type="project" value="TreeGrafter"/>
</dbReference>
<dbReference type="Pfam" id="PF00169">
    <property type="entry name" value="PH"/>
    <property type="match status" value="1"/>
</dbReference>
<evidence type="ECO:0000256" key="2">
    <source>
        <dbReference type="SAM" id="MobiDB-lite"/>
    </source>
</evidence>
<dbReference type="SUPFAM" id="SSF50729">
    <property type="entry name" value="PH domain-like"/>
    <property type="match status" value="1"/>
</dbReference>
<keyword evidence="5" id="KW-1185">Reference proteome</keyword>
<dbReference type="SMART" id="SM00233">
    <property type="entry name" value="PH"/>
    <property type="match status" value="1"/>
</dbReference>
<dbReference type="InterPro" id="IPR011993">
    <property type="entry name" value="PH-like_dom_sf"/>
</dbReference>
<sequence length="532" mass="57549">MSTNGTHAKLEDTESSLEKIKRQLTSGSGRNLLQGPLLKRSETLRKWNERWVILDPTTGKMEYKTKRNEAVIKGTIVFDSDSTIIVSPVNFQGLPKYDGCCFYIGTPQKKEYFLCAETPSAASAWVSTLRAAQLVLKAHKEAVNSLGGSSSAKLGTVATVVAAANATAAEASKQIEAAMKISMRAALGKLTVKPNEGQFDDLTIMKETLRVKDEELQQLARELRARDSTIKELADKLTDTAEAAEAAASAAHAMDEERRLVCTEIERLTVDAEKQSEAFILKLREVEGKVSHLDKEREALLKQRDSALQEAQLWRSELGKAREHAVILEAAVLRAEERARVAEADAEAKLRAAAGKELAAAKEKEELLAYLAMLESQIQRQETSTKQVVAEPPEPCSGSARAAAAPMTKHMDLSEGDVDKACLSNDSRSTHDPPVDRVDAYSMGEDVEWGDLQSASARMDDVKEISAEGEGSSLDIPVVIAAPLGDPPIGGPHSSLMGERIIHSPSPLDQEKGAGVGRGGAGEEIICCDMYT</sequence>
<dbReference type="InterPro" id="IPR001849">
    <property type="entry name" value="PH_domain"/>
</dbReference>
<organism evidence="4">
    <name type="scientific">Spirodela intermedia</name>
    <name type="common">Intermediate duckweed</name>
    <dbReference type="NCBI Taxonomy" id="51605"/>
    <lineage>
        <taxon>Eukaryota</taxon>
        <taxon>Viridiplantae</taxon>
        <taxon>Streptophyta</taxon>
        <taxon>Embryophyta</taxon>
        <taxon>Tracheophyta</taxon>
        <taxon>Spermatophyta</taxon>
        <taxon>Magnoliopsida</taxon>
        <taxon>Liliopsida</taxon>
        <taxon>Araceae</taxon>
        <taxon>Lemnoideae</taxon>
        <taxon>Spirodela</taxon>
    </lineage>
</organism>
<dbReference type="PANTHER" id="PTHR22902">
    <property type="entry name" value="SESQUIPEDALIAN"/>
    <property type="match status" value="1"/>
</dbReference>
<dbReference type="FunFam" id="2.30.29.30:FF:000234">
    <property type="entry name" value="Pleckstrin homology (PH) domain-containing protein"/>
    <property type="match status" value="1"/>
</dbReference>
<dbReference type="PROSITE" id="PS50003">
    <property type="entry name" value="PH_DOMAIN"/>
    <property type="match status" value="1"/>
</dbReference>
<dbReference type="Gene3D" id="2.30.29.30">
    <property type="entry name" value="Pleckstrin-homology domain (PH domain)/Phosphotyrosine-binding domain (PTB)"/>
    <property type="match status" value="1"/>
</dbReference>
<evidence type="ECO:0000313" key="4">
    <source>
        <dbReference type="EMBL" id="CAA2630641.1"/>
    </source>
</evidence>
<evidence type="ECO:0000259" key="3">
    <source>
        <dbReference type="PROSITE" id="PS50003"/>
    </source>
</evidence>
<dbReference type="InterPro" id="IPR045188">
    <property type="entry name" value="Boi1/Boi2-like"/>
</dbReference>
<dbReference type="GO" id="GO:0042147">
    <property type="term" value="P:retrograde transport, endosome to Golgi"/>
    <property type="evidence" value="ECO:0007669"/>
    <property type="project" value="TreeGrafter"/>
</dbReference>
<reference evidence="4 5" key="1">
    <citation type="submission" date="2019-12" db="EMBL/GenBank/DDBJ databases">
        <authorList>
            <person name="Scholz U."/>
            <person name="Mascher M."/>
            <person name="Fiebig A."/>
        </authorList>
    </citation>
    <scope>NUCLEOTIDE SEQUENCE</scope>
</reference>
<feature type="region of interest" description="Disordered" evidence="2">
    <location>
        <begin position="383"/>
        <end position="412"/>
    </location>
</feature>
<dbReference type="CDD" id="cd00821">
    <property type="entry name" value="PH"/>
    <property type="match status" value="1"/>
</dbReference>
<dbReference type="GO" id="GO:0007032">
    <property type="term" value="P:endosome organization"/>
    <property type="evidence" value="ECO:0007669"/>
    <property type="project" value="TreeGrafter"/>
</dbReference>
<dbReference type="GO" id="GO:0005802">
    <property type="term" value="C:trans-Golgi network"/>
    <property type="evidence" value="ECO:0007669"/>
    <property type="project" value="TreeGrafter"/>
</dbReference>
<evidence type="ECO:0000256" key="1">
    <source>
        <dbReference type="SAM" id="Coils"/>
    </source>
</evidence>